<sequence length="64" mass="6711">MRQKPAKASGEPTSTCSDGKNKSAKGQLQVGQCMGKYGSGGNRYMCIQDEDATVDAEAAVERAV</sequence>
<evidence type="ECO:0000313" key="3">
    <source>
        <dbReference type="Proteomes" id="UP000799118"/>
    </source>
</evidence>
<protein>
    <submittedName>
        <fullName evidence="2">Uncharacterized protein</fullName>
    </submittedName>
</protein>
<reference evidence="2" key="1">
    <citation type="journal article" date="2019" name="Environ. Microbiol.">
        <title>Fungal ecological strategies reflected in gene transcription - a case study of two litter decomposers.</title>
        <authorList>
            <person name="Barbi F."/>
            <person name="Kohler A."/>
            <person name="Barry K."/>
            <person name="Baskaran P."/>
            <person name="Daum C."/>
            <person name="Fauchery L."/>
            <person name="Ihrmark K."/>
            <person name="Kuo A."/>
            <person name="LaButti K."/>
            <person name="Lipzen A."/>
            <person name="Morin E."/>
            <person name="Grigoriev I.V."/>
            <person name="Henrissat B."/>
            <person name="Lindahl B."/>
            <person name="Martin F."/>
        </authorList>
    </citation>
    <scope>NUCLEOTIDE SEQUENCE</scope>
    <source>
        <strain evidence="2">JB14</strain>
    </source>
</reference>
<dbReference type="AlphaFoldDB" id="A0A6A4H311"/>
<proteinExistence type="predicted"/>
<gene>
    <name evidence="2" type="ORF">BT96DRAFT_925108</name>
</gene>
<keyword evidence="3" id="KW-1185">Reference proteome</keyword>
<feature type="region of interest" description="Disordered" evidence="1">
    <location>
        <begin position="1"/>
        <end position="27"/>
    </location>
</feature>
<dbReference type="Proteomes" id="UP000799118">
    <property type="component" value="Unassembled WGS sequence"/>
</dbReference>
<evidence type="ECO:0000256" key="1">
    <source>
        <dbReference type="SAM" id="MobiDB-lite"/>
    </source>
</evidence>
<evidence type="ECO:0000313" key="2">
    <source>
        <dbReference type="EMBL" id="KAE9391725.1"/>
    </source>
</evidence>
<name>A0A6A4H311_9AGAR</name>
<organism evidence="2 3">
    <name type="scientific">Gymnopus androsaceus JB14</name>
    <dbReference type="NCBI Taxonomy" id="1447944"/>
    <lineage>
        <taxon>Eukaryota</taxon>
        <taxon>Fungi</taxon>
        <taxon>Dikarya</taxon>
        <taxon>Basidiomycota</taxon>
        <taxon>Agaricomycotina</taxon>
        <taxon>Agaricomycetes</taxon>
        <taxon>Agaricomycetidae</taxon>
        <taxon>Agaricales</taxon>
        <taxon>Marasmiineae</taxon>
        <taxon>Omphalotaceae</taxon>
        <taxon>Gymnopus</taxon>
    </lineage>
</organism>
<accession>A0A6A4H311</accession>
<feature type="compositionally biased region" description="Polar residues" evidence="1">
    <location>
        <begin position="11"/>
        <end position="27"/>
    </location>
</feature>
<dbReference type="EMBL" id="ML769614">
    <property type="protein sequence ID" value="KAE9391725.1"/>
    <property type="molecule type" value="Genomic_DNA"/>
</dbReference>